<proteinExistence type="predicted"/>
<organism evidence="2 3">
    <name type="scientific">Parasitella parasitica</name>
    <dbReference type="NCBI Taxonomy" id="35722"/>
    <lineage>
        <taxon>Eukaryota</taxon>
        <taxon>Fungi</taxon>
        <taxon>Fungi incertae sedis</taxon>
        <taxon>Mucoromycota</taxon>
        <taxon>Mucoromycotina</taxon>
        <taxon>Mucoromycetes</taxon>
        <taxon>Mucorales</taxon>
        <taxon>Mucorineae</taxon>
        <taxon>Mucoraceae</taxon>
        <taxon>Parasitella</taxon>
    </lineage>
</organism>
<feature type="region of interest" description="Disordered" evidence="1">
    <location>
        <begin position="155"/>
        <end position="201"/>
    </location>
</feature>
<name>A0A0B7MWG2_9FUNG</name>
<evidence type="ECO:0000256" key="1">
    <source>
        <dbReference type="SAM" id="MobiDB-lite"/>
    </source>
</evidence>
<feature type="compositionally biased region" description="Basic and acidic residues" evidence="1">
    <location>
        <begin position="106"/>
        <end position="115"/>
    </location>
</feature>
<gene>
    <name evidence="2" type="primary">PARPA_00738.1 scaffold 1131</name>
</gene>
<feature type="compositionally biased region" description="Low complexity" evidence="1">
    <location>
        <begin position="96"/>
        <end position="105"/>
    </location>
</feature>
<dbReference type="AlphaFoldDB" id="A0A0B7MWG2"/>
<feature type="region of interest" description="Disordered" evidence="1">
    <location>
        <begin position="71"/>
        <end position="126"/>
    </location>
</feature>
<protein>
    <submittedName>
        <fullName evidence="2">Uncharacterized protein</fullName>
    </submittedName>
</protein>
<dbReference type="Proteomes" id="UP000054107">
    <property type="component" value="Unassembled WGS sequence"/>
</dbReference>
<evidence type="ECO:0000313" key="3">
    <source>
        <dbReference type="Proteomes" id="UP000054107"/>
    </source>
</evidence>
<dbReference type="EMBL" id="LN719286">
    <property type="protein sequence ID" value="CEP07443.1"/>
    <property type="molecule type" value="Genomic_DNA"/>
</dbReference>
<feature type="compositionally biased region" description="Low complexity" evidence="1">
    <location>
        <begin position="177"/>
        <end position="189"/>
    </location>
</feature>
<dbReference type="OrthoDB" id="2367383at2759"/>
<feature type="compositionally biased region" description="Polar residues" evidence="1">
    <location>
        <begin position="71"/>
        <end position="88"/>
    </location>
</feature>
<sequence length="335" mass="36182">MVSTKRKPSSICLQCSSRIERYIINTDCEISMCENVNCSYPFNEQSGEGLNIETPNTSFIRYSKINSKASSLSNTVASPTPDDNNNAKSAKKARTSLYKPASSSSSEKKQKDKLNLTKSSTLGVNEPNKHVASVTLTRASKADLHINTFTQANEQSRVVSTTSFTPPPETDYQESKSSASSATASTSTSPITVAFSPSSSTTSKLFDFALPSPTSIVYSESLSSQLDSSELPERHDPVITELLNYYADITQKTPPPRPPAVKSSDITSITAGLCLPPIAAAKVASVPASNTPSVHDYTLGDIESLLSVDIVNPPLQNNSQIEELSWMEDYTDLFL</sequence>
<feature type="compositionally biased region" description="Polar residues" evidence="1">
    <location>
        <begin position="155"/>
        <end position="164"/>
    </location>
</feature>
<keyword evidence="3" id="KW-1185">Reference proteome</keyword>
<reference evidence="2 3" key="1">
    <citation type="submission" date="2014-09" db="EMBL/GenBank/DDBJ databases">
        <authorList>
            <person name="Ellenberger Sabrina"/>
        </authorList>
    </citation>
    <scope>NUCLEOTIDE SEQUENCE [LARGE SCALE GENOMIC DNA]</scope>
    <source>
        <strain evidence="2 3">CBS 412.66</strain>
    </source>
</reference>
<evidence type="ECO:0000313" key="2">
    <source>
        <dbReference type="EMBL" id="CEP07443.1"/>
    </source>
</evidence>
<accession>A0A0B7MWG2</accession>